<gene>
    <name evidence="1" type="ORF">SAMN06295937_102528</name>
</gene>
<keyword evidence="2" id="KW-1185">Reference proteome</keyword>
<dbReference type="CDD" id="cd19166">
    <property type="entry name" value="HemeO-bac"/>
    <property type="match status" value="1"/>
</dbReference>
<organism evidence="1 2">
    <name type="scientific">Sphingopyxis flava</name>
    <dbReference type="NCBI Taxonomy" id="1507287"/>
    <lineage>
        <taxon>Bacteria</taxon>
        <taxon>Pseudomonadati</taxon>
        <taxon>Pseudomonadota</taxon>
        <taxon>Alphaproteobacteria</taxon>
        <taxon>Sphingomonadales</taxon>
        <taxon>Sphingomonadaceae</taxon>
        <taxon>Sphingopyxis</taxon>
    </lineage>
</organism>
<dbReference type="RefSeq" id="WP_079639645.1">
    <property type="nucleotide sequence ID" value="NZ_FUYP01000025.1"/>
</dbReference>
<reference evidence="2" key="1">
    <citation type="submission" date="2017-02" db="EMBL/GenBank/DDBJ databases">
        <authorList>
            <person name="Varghese N."/>
            <person name="Submissions S."/>
        </authorList>
    </citation>
    <scope>NUCLEOTIDE SEQUENCE [LARGE SCALE GENOMIC DNA]</scope>
    <source>
        <strain evidence="2">R11H</strain>
    </source>
</reference>
<dbReference type="EMBL" id="FUYP01000025">
    <property type="protein sequence ID" value="SKB87895.1"/>
    <property type="molecule type" value="Genomic_DNA"/>
</dbReference>
<evidence type="ECO:0000313" key="2">
    <source>
        <dbReference type="Proteomes" id="UP000190044"/>
    </source>
</evidence>
<dbReference type="Proteomes" id="UP000190044">
    <property type="component" value="Unassembled WGS sequence"/>
</dbReference>
<protein>
    <submittedName>
        <fullName evidence="1">Heme oxygenase</fullName>
    </submittedName>
</protein>
<dbReference type="Gene3D" id="1.20.910.10">
    <property type="entry name" value="Heme oxygenase-like"/>
    <property type="match status" value="1"/>
</dbReference>
<sequence>MTIGNLAHEALRTATAECHRRVDQIYSAARLSDRLAYGNFLCAQAAACLPLEASLERAGVAGVVEDWPERVRGPLILADLAELEIEKPALVEAPAMTSAPAMLGALYVLEGSRLGAKLLKRSVHANFPAAFLAGKPSVSWRSFLARLDQDLGTPERRTEAIDAARRVFSVFVESGRRFL</sequence>
<evidence type="ECO:0000313" key="1">
    <source>
        <dbReference type="EMBL" id="SKB87895.1"/>
    </source>
</evidence>
<dbReference type="OrthoDB" id="9149607at2"/>
<name>A0A1T5EVB5_9SPHN</name>
<dbReference type="SUPFAM" id="SSF48613">
    <property type="entry name" value="Heme oxygenase-like"/>
    <property type="match status" value="1"/>
</dbReference>
<accession>A0A1T5EVB5</accession>
<dbReference type="InterPro" id="IPR016084">
    <property type="entry name" value="Haem_Oase-like_multi-hlx"/>
</dbReference>
<proteinExistence type="predicted"/>
<dbReference type="AlphaFoldDB" id="A0A1T5EVB5"/>